<keyword evidence="1" id="KW-0812">Transmembrane</keyword>
<feature type="transmembrane region" description="Helical" evidence="1">
    <location>
        <begin position="12"/>
        <end position="35"/>
    </location>
</feature>
<keyword evidence="1" id="KW-1133">Transmembrane helix</keyword>
<keyword evidence="1" id="KW-0472">Membrane</keyword>
<feature type="transmembrane region" description="Helical" evidence="1">
    <location>
        <begin position="308"/>
        <end position="330"/>
    </location>
</feature>
<dbReference type="Pfam" id="PF07786">
    <property type="entry name" value="HGSNAT_cat"/>
    <property type="match status" value="1"/>
</dbReference>
<feature type="transmembrane region" description="Helical" evidence="1">
    <location>
        <begin position="246"/>
        <end position="265"/>
    </location>
</feature>
<feature type="transmembrane region" description="Helical" evidence="1">
    <location>
        <begin position="97"/>
        <end position="116"/>
    </location>
</feature>
<evidence type="ECO:0000313" key="3">
    <source>
        <dbReference type="EMBL" id="GCL38074.1"/>
    </source>
</evidence>
<dbReference type="PANTHER" id="PTHR31061">
    <property type="entry name" value="LD22376P"/>
    <property type="match status" value="1"/>
</dbReference>
<feature type="transmembrane region" description="Helical" evidence="1">
    <location>
        <begin position="55"/>
        <end position="76"/>
    </location>
</feature>
<feature type="transmembrane region" description="Helical" evidence="1">
    <location>
        <begin position="214"/>
        <end position="234"/>
    </location>
</feature>
<feature type="domain" description="Heparan-alpha-glucosaminide N-acetyltransferase catalytic" evidence="2">
    <location>
        <begin position="11"/>
        <end position="245"/>
    </location>
</feature>
<evidence type="ECO:0000256" key="1">
    <source>
        <dbReference type="SAM" id="Phobius"/>
    </source>
</evidence>
<dbReference type="PANTHER" id="PTHR31061:SF24">
    <property type="entry name" value="LD22376P"/>
    <property type="match status" value="1"/>
</dbReference>
<reference evidence="4" key="1">
    <citation type="submission" date="2019-02" db="EMBL/GenBank/DDBJ databases">
        <title>Draft genome sequence of Sphaerospermopsis reniformis NIES-1949.</title>
        <authorList>
            <person name="Yamaguchi H."/>
            <person name="Suzuki S."/>
            <person name="Kawachi M."/>
        </authorList>
    </citation>
    <scope>NUCLEOTIDE SEQUENCE [LARGE SCALE GENOMIC DNA]</scope>
    <source>
        <strain evidence="4">NIES-1949</strain>
    </source>
</reference>
<feature type="transmembrane region" description="Helical" evidence="1">
    <location>
        <begin position="128"/>
        <end position="149"/>
    </location>
</feature>
<evidence type="ECO:0000313" key="4">
    <source>
        <dbReference type="Proteomes" id="UP000300142"/>
    </source>
</evidence>
<protein>
    <recommendedName>
        <fullName evidence="2">Heparan-alpha-glucosaminide N-acetyltransferase catalytic domain-containing protein</fullName>
    </recommendedName>
</protein>
<dbReference type="AlphaFoldDB" id="A0A480A7B3"/>
<dbReference type="InterPro" id="IPR012429">
    <property type="entry name" value="HGSNAT_cat"/>
</dbReference>
<accession>A0A480A7B3</accession>
<sequence>MSTVIKNSFLRLVSLDVFRGIAIASMILVNNPGSWSYIYPPLEHAKWHGCTPTDLIFPFFLFIVGVAMPFSFAKYARENTPENRPNRQVYLRIIRRGLVLFALGLFLTLLTFFLDFTLKGIPIDLSKIRIMGVLQRISLTYVIAAFVVLQLSQRGLWIFSGISLLGYWVAMQLIPVPGFGAGNLSAEGNFAGYIDRMILGSQHLYQSGPFDPEGLFSTIPALVTVLIGYFTGSWLQKQQVKTRTSVNLVIWGLGCLIIGILWGFVFPINKSLWTSSYVVYTAGWALLVLALCYEVVEVRGLKKWGFPWEVMGLNAIFLFVGSGVVGRILVKTSVGSGKDAVATKTWIYDNLFSAWAGNMNGSLLFAITNLLLWWLVLYFMYRRRWFLKI</sequence>
<feature type="transmembrane region" description="Helical" evidence="1">
    <location>
        <begin position="277"/>
        <end position="296"/>
    </location>
</feature>
<dbReference type="EMBL" id="BJCE01000114">
    <property type="protein sequence ID" value="GCL38074.1"/>
    <property type="molecule type" value="Genomic_DNA"/>
</dbReference>
<gene>
    <name evidence="3" type="ORF">SR1949_31870</name>
</gene>
<proteinExistence type="predicted"/>
<evidence type="ECO:0000259" key="2">
    <source>
        <dbReference type="Pfam" id="PF07786"/>
    </source>
</evidence>
<organism evidence="3 4">
    <name type="scientific">Sphaerospermopsis reniformis</name>
    <dbReference type="NCBI Taxonomy" id="531300"/>
    <lineage>
        <taxon>Bacteria</taxon>
        <taxon>Bacillati</taxon>
        <taxon>Cyanobacteriota</taxon>
        <taxon>Cyanophyceae</taxon>
        <taxon>Nostocales</taxon>
        <taxon>Aphanizomenonaceae</taxon>
        <taxon>Sphaerospermopsis</taxon>
    </lineage>
</organism>
<feature type="transmembrane region" description="Helical" evidence="1">
    <location>
        <begin position="361"/>
        <end position="381"/>
    </location>
</feature>
<feature type="transmembrane region" description="Helical" evidence="1">
    <location>
        <begin position="156"/>
        <end position="174"/>
    </location>
</feature>
<name>A0A480A7B3_9CYAN</name>
<dbReference type="Proteomes" id="UP000300142">
    <property type="component" value="Unassembled WGS sequence"/>
</dbReference>
<comment type="caution">
    <text evidence="3">The sequence shown here is derived from an EMBL/GenBank/DDBJ whole genome shotgun (WGS) entry which is preliminary data.</text>
</comment>
<keyword evidence="4" id="KW-1185">Reference proteome</keyword>